<dbReference type="EMBL" id="AAILHG010000022">
    <property type="protein sequence ID" value="ECF4710876.1"/>
    <property type="molecule type" value="Genomic_DNA"/>
</dbReference>
<reference evidence="1" key="1">
    <citation type="submission" date="2018-07" db="EMBL/GenBank/DDBJ databases">
        <authorList>
            <consortium name="GenomeTrakr network: Whole genome sequencing for foodborne pathogen traceback"/>
        </authorList>
    </citation>
    <scope>NUCLEOTIDE SEQUENCE</scope>
    <source>
        <strain evidence="1">CFSAN074808</strain>
    </source>
</reference>
<evidence type="ECO:0000313" key="1">
    <source>
        <dbReference type="EMBL" id="ECE2955842.1"/>
    </source>
</evidence>
<comment type="caution">
    <text evidence="1">The sequence shown here is derived from an EMBL/GenBank/DDBJ whole genome shotgun (WGS) entry which is preliminary data.</text>
</comment>
<accession>A0A5Y2J2Y4</accession>
<evidence type="ECO:0000313" key="2">
    <source>
        <dbReference type="EMBL" id="ECF4710876.1"/>
    </source>
</evidence>
<sequence>MTKFIYDTKSIMTRAWEIARETYAVLKSGIFRNSKNYSVRNCLSDAMTKAWDEAKSAMVKAKTAAKKTSRYVELLSVAENNGLNHGRAWLCGDYDIECRGINPMFEGESICYVYAN</sequence>
<reference evidence="2" key="2">
    <citation type="submission" date="2019-06" db="EMBL/GenBank/DDBJ databases">
        <authorList>
            <consortium name="NARMS: The National Antimicrobial Resistance Monitoring System"/>
        </authorList>
    </citation>
    <scope>NUCLEOTIDE SEQUENCE</scope>
    <source>
        <strain evidence="2">FSIS11922028</strain>
    </source>
</reference>
<dbReference type="RefSeq" id="WP_133177249.1">
    <property type="nucleotide sequence ID" value="NZ_MYTM01000002.1"/>
</dbReference>
<dbReference type="EMBL" id="AAIHMR010000006">
    <property type="protein sequence ID" value="ECE2955842.1"/>
    <property type="molecule type" value="Genomic_DNA"/>
</dbReference>
<name>A0A5Y2J2Y4_SALER</name>
<proteinExistence type="predicted"/>
<protein>
    <submittedName>
        <fullName evidence="1">Uncharacterized protein</fullName>
    </submittedName>
</protein>
<dbReference type="AlphaFoldDB" id="A0A5Y2J2Y4"/>
<gene>
    <name evidence="1" type="ORF">C1998_08775</name>
    <name evidence="2" type="ORF">FK359_11765</name>
</gene>
<organism evidence="1">
    <name type="scientific">Salmonella enterica</name>
    <name type="common">Salmonella choleraesuis</name>
    <dbReference type="NCBI Taxonomy" id="28901"/>
    <lineage>
        <taxon>Bacteria</taxon>
        <taxon>Pseudomonadati</taxon>
        <taxon>Pseudomonadota</taxon>
        <taxon>Gammaproteobacteria</taxon>
        <taxon>Enterobacterales</taxon>
        <taxon>Enterobacteriaceae</taxon>
        <taxon>Salmonella</taxon>
    </lineage>
</organism>